<evidence type="ECO:0000259" key="1">
    <source>
        <dbReference type="Pfam" id="PF08486"/>
    </source>
</evidence>
<evidence type="ECO:0000313" key="2">
    <source>
        <dbReference type="EMBL" id="ERN41097.1"/>
    </source>
</evidence>
<dbReference type="RefSeq" id="WP_022607559.1">
    <property type="nucleotide sequence ID" value="NZ_ASSJ01000055.1"/>
</dbReference>
<comment type="caution">
    <text evidence="2">The sequence shown here is derived from an EMBL/GenBank/DDBJ whole genome shotgun (WGS) entry which is preliminary data.</text>
</comment>
<dbReference type="EMBL" id="ASSJ01000055">
    <property type="protein sequence ID" value="ERN41097.1"/>
    <property type="molecule type" value="Genomic_DNA"/>
</dbReference>
<gene>
    <name evidence="2" type="ORF">KR51_00023590</name>
</gene>
<dbReference type="InterPro" id="IPR013486">
    <property type="entry name" value="SpoIID/LytB"/>
</dbReference>
<dbReference type="AlphaFoldDB" id="U5DJN1"/>
<dbReference type="STRING" id="582515.KR51_00023590"/>
<feature type="domain" description="Sporulation stage II protein D amidase enhancer LytB N-terminal" evidence="1">
    <location>
        <begin position="213"/>
        <end position="302"/>
    </location>
</feature>
<accession>U5DJN1</accession>
<dbReference type="GO" id="GO:0030435">
    <property type="term" value="P:sporulation resulting in formation of a cellular spore"/>
    <property type="evidence" value="ECO:0007669"/>
    <property type="project" value="InterPro"/>
</dbReference>
<dbReference type="InterPro" id="IPR051922">
    <property type="entry name" value="Bact_Sporulation_Assoc"/>
</dbReference>
<dbReference type="OrthoDB" id="501259at2"/>
<reference evidence="2 3" key="1">
    <citation type="submission" date="2013-05" db="EMBL/GenBank/DDBJ databases">
        <title>Draft genome sequence of Rubidibacter lacunae KORDI 51-2.</title>
        <authorList>
            <person name="Choi D.H."/>
            <person name="Noh J.H."/>
            <person name="Kwon K.-K."/>
            <person name="Lee J.-H."/>
            <person name="Ryu J.-Y."/>
        </authorList>
    </citation>
    <scope>NUCLEOTIDE SEQUENCE [LARGE SCALE GENOMIC DNA]</scope>
    <source>
        <strain evidence="2 3">KORDI 51-2</strain>
    </source>
</reference>
<dbReference type="GO" id="GO:0030288">
    <property type="term" value="C:outer membrane-bounded periplasmic space"/>
    <property type="evidence" value="ECO:0007669"/>
    <property type="project" value="TreeGrafter"/>
</dbReference>
<dbReference type="PANTHER" id="PTHR30032">
    <property type="entry name" value="N-ACETYLMURAMOYL-L-ALANINE AMIDASE-RELATED"/>
    <property type="match status" value="1"/>
</dbReference>
<proteinExistence type="predicted"/>
<dbReference type="Proteomes" id="UP000016960">
    <property type="component" value="Unassembled WGS sequence"/>
</dbReference>
<dbReference type="PANTHER" id="PTHR30032:SF4">
    <property type="entry name" value="AMIDASE ENHANCER"/>
    <property type="match status" value="1"/>
</dbReference>
<keyword evidence="3" id="KW-1185">Reference proteome</keyword>
<dbReference type="FunCoup" id="U5DJN1">
    <property type="interactions" value="2"/>
</dbReference>
<dbReference type="InterPro" id="IPR013693">
    <property type="entry name" value="SpoIID/LytB_N"/>
</dbReference>
<dbReference type="eggNOG" id="COG2385">
    <property type="taxonomic scope" value="Bacteria"/>
</dbReference>
<name>U5DJN1_9CHRO</name>
<dbReference type="Pfam" id="PF08486">
    <property type="entry name" value="SpoIID"/>
    <property type="match status" value="1"/>
</dbReference>
<dbReference type="InParanoid" id="U5DJN1"/>
<sequence>MGISRTLGLMLAVASALVIAPSAVAERLLKVGIVQRFGEADTDVLELVAPNGSLSLTFEQGGEAVSLQVNTAVLELAAQPLPEPQLFERLVLGDYATFETAEAGAREWEARGIDVEVAQPGRWQVWAQRDVYSTPLVRRQLLKNLRDRGYDLPFMISEVQQSVPQVVLAVGADRYLPEQLTVTGAGDRVRVRANAEDAYTYVGSLHLQPDAYGSFALVNRVSLEDYLRGVVPYEIAPGAPAAAIAAQAIVARTYAMRNLRRFAADDYELCATVHCQVYRGVRVARGQTDRAIASTSNLVLTYDSELVDALYSSTTGGITAPFSDIWDGDPRPYLRAVIDAPGQVWDLQQLPLSDEQTFRKFLSLQQGFNESGTSAFRWRRQSSLDELAGDLRRYLDRSGHPKANFARLKTLEIVERSPSGRILQLDALTDLGIAALRKNEVRSAFGPPRSTLFYLEPLTDSSGALSGYTFVGGGFGHGAGLSQYGSYNLARLGWSPERILAFYYPGTKIRPLDESVVLYGGD</sequence>
<protein>
    <submittedName>
        <fullName evidence="2">SpoIID/LytB domain protein</fullName>
    </submittedName>
</protein>
<dbReference type="NCBIfam" id="TIGR02669">
    <property type="entry name" value="SpoIID_LytB"/>
    <property type="match status" value="1"/>
</dbReference>
<dbReference type="PATRIC" id="fig|582515.4.peg.2651"/>
<evidence type="ECO:0000313" key="3">
    <source>
        <dbReference type="Proteomes" id="UP000016960"/>
    </source>
</evidence>
<organism evidence="2 3">
    <name type="scientific">Rubidibacter lacunae KORDI 51-2</name>
    <dbReference type="NCBI Taxonomy" id="582515"/>
    <lineage>
        <taxon>Bacteria</taxon>
        <taxon>Bacillati</taxon>
        <taxon>Cyanobacteriota</taxon>
        <taxon>Cyanophyceae</taxon>
        <taxon>Oscillatoriophycideae</taxon>
        <taxon>Chroococcales</taxon>
        <taxon>Aphanothecaceae</taxon>
        <taxon>Rubidibacter</taxon>
    </lineage>
</organism>